<dbReference type="InterPro" id="IPR013341">
    <property type="entry name" value="Mandelate_racemase_N_dom"/>
</dbReference>
<evidence type="ECO:0000259" key="3">
    <source>
        <dbReference type="SMART" id="SM00922"/>
    </source>
</evidence>
<dbReference type="SUPFAM" id="SSF51604">
    <property type="entry name" value="Enolase C-terminal domain-like"/>
    <property type="match status" value="1"/>
</dbReference>
<dbReference type="RefSeq" id="WP_192761983.1">
    <property type="nucleotide sequence ID" value="NZ_JADBDZ010000001.1"/>
</dbReference>
<dbReference type="PANTHER" id="PTHR48073:SF5">
    <property type="entry name" value="O-SUCCINYLBENZOATE SYNTHASE"/>
    <property type="match status" value="1"/>
</dbReference>
<dbReference type="EC" id="4.2.1.113" evidence="4"/>
<dbReference type="Pfam" id="PF13378">
    <property type="entry name" value="MR_MLE_C"/>
    <property type="match status" value="1"/>
</dbReference>
<feature type="region of interest" description="Disordered" evidence="2">
    <location>
        <begin position="36"/>
        <end position="75"/>
    </location>
</feature>
<feature type="domain" description="Mandelate racemase/muconate lactonizing enzyme C-terminal" evidence="3">
    <location>
        <begin position="152"/>
        <end position="246"/>
    </location>
</feature>
<evidence type="ECO:0000256" key="2">
    <source>
        <dbReference type="SAM" id="MobiDB-lite"/>
    </source>
</evidence>
<reference evidence="4 5" key="1">
    <citation type="submission" date="2020-10" db="EMBL/GenBank/DDBJ databases">
        <title>Sequencing the genomes of 1000 actinobacteria strains.</title>
        <authorList>
            <person name="Klenk H.-P."/>
        </authorList>
    </citation>
    <scope>NUCLEOTIDE SEQUENCE [LARGE SCALE GENOMIC DNA]</scope>
    <source>
        <strain evidence="4 5">DSM 46744</strain>
    </source>
</reference>
<dbReference type="GO" id="GO:0043748">
    <property type="term" value="F:O-succinylbenzoate synthase activity"/>
    <property type="evidence" value="ECO:0007669"/>
    <property type="project" value="UniProtKB-EC"/>
</dbReference>
<dbReference type="Gene3D" id="3.30.390.10">
    <property type="entry name" value="Enolase-like, N-terminal domain"/>
    <property type="match status" value="1"/>
</dbReference>
<protein>
    <submittedName>
        <fullName evidence="4">O-succinylbenzoate synthase</fullName>
        <ecNumber evidence="4">4.2.1.113</ecNumber>
    </submittedName>
</protein>
<dbReference type="PANTHER" id="PTHR48073">
    <property type="entry name" value="O-SUCCINYLBENZOATE SYNTHASE-RELATED"/>
    <property type="match status" value="1"/>
</dbReference>
<dbReference type="Pfam" id="PF02746">
    <property type="entry name" value="MR_MLE_N"/>
    <property type="match status" value="1"/>
</dbReference>
<accession>A0ABR9JZ56</accession>
<gene>
    <name evidence="4" type="ORF">H4W34_005688</name>
</gene>
<dbReference type="InterPro" id="IPR029065">
    <property type="entry name" value="Enolase_C-like"/>
</dbReference>
<feature type="compositionally biased region" description="Basic and acidic residues" evidence="2">
    <location>
        <begin position="61"/>
        <end position="71"/>
    </location>
</feature>
<keyword evidence="4" id="KW-0456">Lyase</keyword>
<keyword evidence="1" id="KW-0479">Metal-binding</keyword>
<organism evidence="4 5">
    <name type="scientific">Actinomadura algeriensis</name>
    <dbReference type="NCBI Taxonomy" id="1679523"/>
    <lineage>
        <taxon>Bacteria</taxon>
        <taxon>Bacillati</taxon>
        <taxon>Actinomycetota</taxon>
        <taxon>Actinomycetes</taxon>
        <taxon>Streptosporangiales</taxon>
        <taxon>Thermomonosporaceae</taxon>
        <taxon>Actinomadura</taxon>
    </lineage>
</organism>
<proteinExistence type="predicted"/>
<feature type="compositionally biased region" description="Gly residues" evidence="2">
    <location>
        <begin position="49"/>
        <end position="58"/>
    </location>
</feature>
<keyword evidence="5" id="KW-1185">Reference proteome</keyword>
<comment type="caution">
    <text evidence="4">The sequence shown here is derived from an EMBL/GenBank/DDBJ whole genome shotgun (WGS) entry which is preliminary data.</text>
</comment>
<dbReference type="InterPro" id="IPR036849">
    <property type="entry name" value="Enolase-like_C_sf"/>
</dbReference>
<dbReference type="InterPro" id="IPR029017">
    <property type="entry name" value="Enolase-like_N"/>
</dbReference>
<evidence type="ECO:0000256" key="1">
    <source>
        <dbReference type="ARBA" id="ARBA00022723"/>
    </source>
</evidence>
<name>A0ABR9JZ56_9ACTN</name>
<dbReference type="InterPro" id="IPR013342">
    <property type="entry name" value="Mandelate_racemase_C"/>
</dbReference>
<evidence type="ECO:0000313" key="4">
    <source>
        <dbReference type="EMBL" id="MBE1535855.1"/>
    </source>
</evidence>
<dbReference type="SMART" id="SM00922">
    <property type="entry name" value="MR_MLE"/>
    <property type="match status" value="1"/>
</dbReference>
<dbReference type="EMBL" id="JADBDZ010000001">
    <property type="protein sequence ID" value="MBE1535855.1"/>
    <property type="molecule type" value="Genomic_DNA"/>
</dbReference>
<dbReference type="Proteomes" id="UP000627838">
    <property type="component" value="Unassembled WGS sequence"/>
</dbReference>
<dbReference type="SUPFAM" id="SSF54826">
    <property type="entry name" value="Enolase N-terminal domain-like"/>
    <property type="match status" value="1"/>
</dbReference>
<dbReference type="Gene3D" id="3.20.20.120">
    <property type="entry name" value="Enolase-like C-terminal domain"/>
    <property type="match status" value="1"/>
</dbReference>
<evidence type="ECO:0000313" key="5">
    <source>
        <dbReference type="Proteomes" id="UP000627838"/>
    </source>
</evidence>
<sequence>MPRIQGCDAFRVAMPRGRRAESILVRLADADGATGWGEVAVPDARGRRGGAGRGGPGRNGMKRDDTGHDGAEADPWADIENRMGPALIGLAWDRPEDVSAAADLGAHEAAAAIDTACWDLWCRVRGLPLAHALGGTRTSIVTGARIAPAQVLETLPTRVNQAIGAGHTRVTVDVRPGWDIEPIRVIRQAFPALALVVDAGHAYRDAPEHLEVLAGLDAYGLAAVERPFPSDDLAAHAKLQQRIGAAVAPDVGDLDALEAALRLDAGRALHLRLDRFGGLTAARSAHDLAYAAGWDVWCSGTGGFGIGQAAAVALAALPGCTLPSDVSDPAHGPVYVTPPVRSSGGVVGVPLTQPGLGHEIDEARIDRLATRRMRLSA</sequence>